<dbReference type="KEGG" id="uam:UABAM_05646"/>
<evidence type="ECO:0000313" key="3">
    <source>
        <dbReference type="Proteomes" id="UP000326354"/>
    </source>
</evidence>
<dbReference type="AlphaFoldDB" id="A0A5S9F6I7"/>
<protein>
    <submittedName>
        <fullName evidence="2">Uncharacterized protein</fullName>
    </submittedName>
</protein>
<dbReference type="EMBL" id="AP019860">
    <property type="protein sequence ID" value="BBM87243.1"/>
    <property type="molecule type" value="Genomic_DNA"/>
</dbReference>
<proteinExistence type="predicted"/>
<feature type="compositionally biased region" description="Low complexity" evidence="1">
    <location>
        <begin position="1"/>
        <end position="14"/>
    </location>
</feature>
<reference evidence="2 3" key="1">
    <citation type="submission" date="2019-08" db="EMBL/GenBank/DDBJ databases">
        <title>Complete genome sequence of Candidatus Uab amorphum.</title>
        <authorList>
            <person name="Shiratori T."/>
            <person name="Suzuki S."/>
            <person name="Kakizawa Y."/>
            <person name="Ishida K."/>
        </authorList>
    </citation>
    <scope>NUCLEOTIDE SEQUENCE [LARGE SCALE GENOMIC DNA]</scope>
    <source>
        <strain evidence="2 3">SRT547</strain>
    </source>
</reference>
<dbReference type="Proteomes" id="UP000326354">
    <property type="component" value="Chromosome"/>
</dbReference>
<evidence type="ECO:0000256" key="1">
    <source>
        <dbReference type="SAM" id="MobiDB-lite"/>
    </source>
</evidence>
<evidence type="ECO:0000313" key="2">
    <source>
        <dbReference type="EMBL" id="BBM87243.1"/>
    </source>
</evidence>
<gene>
    <name evidence="2" type="ORF">UABAM_05646</name>
</gene>
<name>A0A5S9F6I7_UABAM</name>
<accession>A0A5S9F6I7</accession>
<feature type="region of interest" description="Disordered" evidence="1">
    <location>
        <begin position="1"/>
        <end position="28"/>
    </location>
</feature>
<keyword evidence="3" id="KW-1185">Reference proteome</keyword>
<sequence>MSKVSGKSKGLLSSTMAPKIVPRPKKCPPISLTATVSLRENLTVPRRPQKSKKRKEEDSLRTVLRLITAGEFHSRRQDRGHTHIKTECAENKRKAQLAIPC</sequence>
<organism evidence="2 3">
    <name type="scientific">Uabimicrobium amorphum</name>
    <dbReference type="NCBI Taxonomy" id="2596890"/>
    <lineage>
        <taxon>Bacteria</taxon>
        <taxon>Pseudomonadati</taxon>
        <taxon>Planctomycetota</taxon>
        <taxon>Candidatus Uabimicrobiia</taxon>
        <taxon>Candidatus Uabimicrobiales</taxon>
        <taxon>Candidatus Uabimicrobiaceae</taxon>
        <taxon>Candidatus Uabimicrobium</taxon>
    </lineage>
</organism>